<evidence type="ECO:0000313" key="3">
    <source>
        <dbReference type="EMBL" id="GAE30321.1"/>
    </source>
</evidence>
<sequence length="233" mass="26215">MVLIKTLSRNLVVFVLFMTALLTTFETFSNVSAAELQRWIYEQVKNSQDEELHTARDSGEKRSSLSLRSLPFLSTSEKAMSQEVVESDPVSLEDAIDWSQYPSNRVVATGYTAGYESTGKNPDHPSYGITYSGVRVKRDLYSTIAADTSIYPIGTILFIPGYGYGVVADTGSAIRGNKIDLYYETVSDVYDQWGKKEVDVYLVKKGEGQLSEEELIDMNEEETVQVFRNQMEF</sequence>
<dbReference type="GO" id="GO:0004553">
    <property type="term" value="F:hydrolase activity, hydrolyzing O-glycosyl compounds"/>
    <property type="evidence" value="ECO:0007669"/>
    <property type="project" value="InterPro"/>
</dbReference>
<feature type="domain" description="3D" evidence="2">
    <location>
        <begin position="142"/>
        <end position="203"/>
    </location>
</feature>
<dbReference type="CDD" id="cd22786">
    <property type="entry name" value="DPBB_YuiC-like"/>
    <property type="match status" value="1"/>
</dbReference>
<name>W4QE35_9BACI</name>
<keyword evidence="1" id="KW-0732">Signal</keyword>
<dbReference type="STRING" id="1236971.JCM9152_1725"/>
<organism evidence="3 4">
    <name type="scientific">Halalkalibacter hemicellulosilyticusJCM 9152</name>
    <dbReference type="NCBI Taxonomy" id="1236971"/>
    <lineage>
        <taxon>Bacteria</taxon>
        <taxon>Bacillati</taxon>
        <taxon>Bacillota</taxon>
        <taxon>Bacilli</taxon>
        <taxon>Bacillales</taxon>
        <taxon>Bacillaceae</taxon>
        <taxon>Halalkalibacter</taxon>
    </lineage>
</organism>
<dbReference type="GO" id="GO:0019867">
    <property type="term" value="C:outer membrane"/>
    <property type="evidence" value="ECO:0007669"/>
    <property type="project" value="InterPro"/>
</dbReference>
<dbReference type="PANTHER" id="PTHR39160:SF4">
    <property type="entry name" value="RESUSCITATION-PROMOTING FACTOR RPFB"/>
    <property type="match status" value="1"/>
</dbReference>
<comment type="caution">
    <text evidence="3">The sequence shown here is derived from an EMBL/GenBank/DDBJ whole genome shotgun (WGS) entry which is preliminary data.</text>
</comment>
<dbReference type="PANTHER" id="PTHR39160">
    <property type="entry name" value="CELL WALL-BINDING PROTEIN YOCH"/>
    <property type="match status" value="1"/>
</dbReference>
<dbReference type="Pfam" id="PF06725">
    <property type="entry name" value="3D"/>
    <property type="match status" value="1"/>
</dbReference>
<gene>
    <name evidence="3" type="ORF">JCM9152_1725</name>
</gene>
<proteinExistence type="predicted"/>
<dbReference type="InterPro" id="IPR036908">
    <property type="entry name" value="RlpA-like_sf"/>
</dbReference>
<protein>
    <recommendedName>
        <fullName evidence="2">3D domain-containing protein</fullName>
    </recommendedName>
</protein>
<dbReference type="RefSeq" id="WP_035342857.1">
    <property type="nucleotide sequence ID" value="NZ_BAUU01000010.1"/>
</dbReference>
<dbReference type="GO" id="GO:0009254">
    <property type="term" value="P:peptidoglycan turnover"/>
    <property type="evidence" value="ECO:0007669"/>
    <property type="project" value="InterPro"/>
</dbReference>
<dbReference type="InterPro" id="IPR010611">
    <property type="entry name" value="3D_dom"/>
</dbReference>
<accession>W4QE35</accession>
<evidence type="ECO:0000259" key="2">
    <source>
        <dbReference type="Pfam" id="PF06725"/>
    </source>
</evidence>
<dbReference type="Gene3D" id="2.40.40.10">
    <property type="entry name" value="RlpA-like domain"/>
    <property type="match status" value="1"/>
</dbReference>
<keyword evidence="4" id="KW-1185">Reference proteome</keyword>
<dbReference type="EMBL" id="BAUU01000010">
    <property type="protein sequence ID" value="GAE30321.1"/>
    <property type="molecule type" value="Genomic_DNA"/>
</dbReference>
<dbReference type="AlphaFoldDB" id="W4QE35"/>
<dbReference type="Proteomes" id="UP000018895">
    <property type="component" value="Unassembled WGS sequence"/>
</dbReference>
<dbReference type="SUPFAM" id="SSF50685">
    <property type="entry name" value="Barwin-like endoglucanases"/>
    <property type="match status" value="1"/>
</dbReference>
<dbReference type="InterPro" id="IPR051933">
    <property type="entry name" value="Resuscitation_pf_RpfB"/>
</dbReference>
<evidence type="ECO:0000313" key="4">
    <source>
        <dbReference type="Proteomes" id="UP000018895"/>
    </source>
</evidence>
<reference evidence="3" key="1">
    <citation type="journal article" date="2014" name="Genome Announc.">
        <title>Draft Genome Sequences of Three Alkaliphilic Bacillus Strains, Bacillus wakoensis JCM 9140T, Bacillus akibai JCM 9157T, and Bacillus hemicellulosilyticus JCM 9152T.</title>
        <authorList>
            <person name="Yuki M."/>
            <person name="Oshima K."/>
            <person name="Suda W."/>
            <person name="Oshida Y."/>
            <person name="Kitamura K."/>
            <person name="Iida T."/>
            <person name="Hattori M."/>
            <person name="Ohkuma M."/>
        </authorList>
    </citation>
    <scope>NUCLEOTIDE SEQUENCE [LARGE SCALE GENOMIC DNA]</scope>
    <source>
        <strain evidence="3">JCM 9152</strain>
    </source>
</reference>
<evidence type="ECO:0000256" key="1">
    <source>
        <dbReference type="ARBA" id="ARBA00022729"/>
    </source>
</evidence>